<dbReference type="STRING" id="1094508.Tsac_0272"/>
<dbReference type="InterPro" id="IPR001851">
    <property type="entry name" value="ABC_transp_permease"/>
</dbReference>
<dbReference type="PANTHER" id="PTHR32196:SF32">
    <property type="entry name" value="XYLOSE TRANSPORT SYSTEM PERMEASE PROTEIN XYLH"/>
    <property type="match status" value="1"/>
</dbReference>
<evidence type="ECO:0000256" key="8">
    <source>
        <dbReference type="ARBA" id="ARBA00023136"/>
    </source>
</evidence>
<sequence length="388" mass="41059">MINSNSMKEKDVTANKRFSINLKLYTMIIALIGIWIIFAIATKGDFLTSRNMSNLFRQMVSTAVLAVGMVFVIIAGQIDLSVGSLLGLTGGIAAIANVWFHFNGILSIIIALIVGLILGAWNGWWVAYKNVPSFIVTLAGMLVYRGILIGITNGYTIAPLSNDFQFIGQAYLTPVSGYLLGMIVLLVAAYTVYSQRKSKVKYGLEVSPFYLDVSKIIAIAILVGLFVFTLNSYNGIPFSVLILAILAAIFTYIASKTVFGRRVYAIGGNVEAAKLSGINVKKITLILFAINGLLAAVSGVILTSTLNAGSTSAGQNAELDAIAACVIGGASLSGGIGSVIGAIIGALVMSSINNGMSLLNSAPFWQYVVKGLILLIAVYIDAASKNKE</sequence>
<dbReference type="GO" id="GO:0022857">
    <property type="term" value="F:transmembrane transporter activity"/>
    <property type="evidence" value="ECO:0007669"/>
    <property type="project" value="InterPro"/>
</dbReference>
<evidence type="ECO:0000256" key="3">
    <source>
        <dbReference type="ARBA" id="ARBA00022475"/>
    </source>
</evidence>
<keyword evidence="5" id="KW-0762">Sugar transport</keyword>
<evidence type="ECO:0000256" key="5">
    <source>
        <dbReference type="ARBA" id="ARBA00022597"/>
    </source>
</evidence>
<feature type="transmembrane region" description="Helical" evidence="11">
    <location>
        <begin position="82"/>
        <end position="100"/>
    </location>
</feature>
<gene>
    <name evidence="12" type="ordered locus">Tsac_0272</name>
</gene>
<evidence type="ECO:0000313" key="13">
    <source>
        <dbReference type="Proteomes" id="UP000006178"/>
    </source>
</evidence>
<dbReference type="GO" id="GO:0005886">
    <property type="term" value="C:plasma membrane"/>
    <property type="evidence" value="ECO:0007669"/>
    <property type="project" value="UniProtKB-SubCell"/>
</dbReference>
<evidence type="ECO:0000256" key="9">
    <source>
        <dbReference type="ARBA" id="ARBA00035611"/>
    </source>
</evidence>
<feature type="transmembrane region" description="Helical" evidence="11">
    <location>
        <begin position="134"/>
        <end position="155"/>
    </location>
</feature>
<feature type="transmembrane region" description="Helical" evidence="11">
    <location>
        <begin position="236"/>
        <end position="254"/>
    </location>
</feature>
<keyword evidence="7 11" id="KW-1133">Transmembrane helix</keyword>
<keyword evidence="13" id="KW-1185">Reference proteome</keyword>
<feature type="transmembrane region" description="Helical" evidence="11">
    <location>
        <begin position="364"/>
        <end position="382"/>
    </location>
</feature>
<dbReference type="PANTHER" id="PTHR32196">
    <property type="entry name" value="ABC TRANSPORTER PERMEASE PROTEIN YPHD-RELATED-RELATED"/>
    <property type="match status" value="1"/>
</dbReference>
<evidence type="ECO:0000256" key="11">
    <source>
        <dbReference type="SAM" id="Phobius"/>
    </source>
</evidence>
<feature type="transmembrane region" description="Helical" evidence="11">
    <location>
        <begin position="55"/>
        <end position="75"/>
    </location>
</feature>
<name>I3VS13_THESW</name>
<evidence type="ECO:0000256" key="10">
    <source>
        <dbReference type="ARBA" id="ARBA00035686"/>
    </source>
</evidence>
<dbReference type="eggNOG" id="COG4214">
    <property type="taxonomic scope" value="Bacteria"/>
</dbReference>
<dbReference type="Pfam" id="PF02653">
    <property type="entry name" value="BPD_transp_2"/>
    <property type="match status" value="1"/>
</dbReference>
<feature type="transmembrane region" description="Helical" evidence="11">
    <location>
        <begin position="283"/>
        <end position="301"/>
    </location>
</feature>
<evidence type="ECO:0000256" key="4">
    <source>
        <dbReference type="ARBA" id="ARBA00022519"/>
    </source>
</evidence>
<protein>
    <recommendedName>
        <fullName evidence="10">Xylose transport system permease protein XylH</fullName>
    </recommendedName>
</protein>
<accession>I3VS13</accession>
<feature type="transmembrane region" description="Helical" evidence="11">
    <location>
        <begin position="106"/>
        <end position="127"/>
    </location>
</feature>
<evidence type="ECO:0000256" key="6">
    <source>
        <dbReference type="ARBA" id="ARBA00022692"/>
    </source>
</evidence>
<keyword evidence="2" id="KW-0813">Transport</keyword>
<comment type="function">
    <text evidence="9">Part of the binding-protein-dependent transport system for D-xylose. Probably responsible for the translocation of the substrate across the membrane.</text>
</comment>
<reference evidence="12 13" key="1">
    <citation type="journal article" date="2014" name="Appl. Environ. Microbiol.">
        <title>Profile of Secreted Hydrolases, Associated Proteins, and SlpA in Thermoanaerobacterium saccharolyticum during the Degradation of Hemicellulose.</title>
        <authorList>
            <person name="Currie D.H."/>
            <person name="Guss A.M."/>
            <person name="Herring C.D."/>
            <person name="Giannone R.J."/>
            <person name="Johnson C.M."/>
            <person name="Lankford P.K."/>
            <person name="Brown S.D."/>
            <person name="Hettich R.L."/>
            <person name="Lynd L.R."/>
        </authorList>
    </citation>
    <scope>NUCLEOTIDE SEQUENCE [LARGE SCALE GENOMIC DNA]</scope>
    <source>
        <strain evidence="13">DSM 8691 / JW/SL-YS485</strain>
    </source>
</reference>
<dbReference type="PATRIC" id="fig|1094508.3.peg.274"/>
<dbReference type="RefSeq" id="WP_014757230.1">
    <property type="nucleotide sequence ID" value="NC_017992.1"/>
</dbReference>
<dbReference type="CDD" id="cd06579">
    <property type="entry name" value="TM_PBP1_transp_AraH_like"/>
    <property type="match status" value="1"/>
</dbReference>
<keyword evidence="3" id="KW-1003">Cell membrane</keyword>
<comment type="subcellular location">
    <subcellularLocation>
        <location evidence="1">Cell membrane</location>
        <topology evidence="1">Multi-pass membrane protein</topology>
    </subcellularLocation>
</comment>
<organism evidence="12 13">
    <name type="scientific">Thermoanaerobacterium saccharolyticum (strain DSM 8691 / JW/SL-YS485)</name>
    <dbReference type="NCBI Taxonomy" id="1094508"/>
    <lineage>
        <taxon>Bacteria</taxon>
        <taxon>Bacillati</taxon>
        <taxon>Bacillota</taxon>
        <taxon>Clostridia</taxon>
        <taxon>Thermoanaerobacterales</taxon>
        <taxon>Thermoanaerobacteraceae</taxon>
        <taxon>Thermoanaerobacterium</taxon>
    </lineage>
</organism>
<feature type="transmembrane region" description="Helical" evidence="11">
    <location>
        <begin position="321"/>
        <end position="352"/>
    </location>
</feature>
<keyword evidence="8 11" id="KW-0472">Membrane</keyword>
<dbReference type="AlphaFoldDB" id="I3VS13"/>
<evidence type="ECO:0000313" key="12">
    <source>
        <dbReference type="EMBL" id="AFK85308.1"/>
    </source>
</evidence>
<evidence type="ECO:0000256" key="7">
    <source>
        <dbReference type="ARBA" id="ARBA00022989"/>
    </source>
</evidence>
<dbReference type="EMBL" id="CP003184">
    <property type="protein sequence ID" value="AFK85308.1"/>
    <property type="molecule type" value="Genomic_DNA"/>
</dbReference>
<feature type="transmembrane region" description="Helical" evidence="11">
    <location>
        <begin position="175"/>
        <end position="193"/>
    </location>
</feature>
<dbReference type="BioCyc" id="TSAC1094508:GLMA-274-MONOMER"/>
<dbReference type="KEGG" id="tsh:Tsac_0272"/>
<feature type="transmembrane region" description="Helical" evidence="11">
    <location>
        <begin position="213"/>
        <end position="230"/>
    </location>
</feature>
<proteinExistence type="predicted"/>
<evidence type="ECO:0000256" key="1">
    <source>
        <dbReference type="ARBA" id="ARBA00004651"/>
    </source>
</evidence>
<evidence type="ECO:0000256" key="2">
    <source>
        <dbReference type="ARBA" id="ARBA00022448"/>
    </source>
</evidence>
<dbReference type="Proteomes" id="UP000006178">
    <property type="component" value="Chromosome"/>
</dbReference>
<feature type="transmembrane region" description="Helical" evidence="11">
    <location>
        <begin position="24"/>
        <end position="43"/>
    </location>
</feature>
<keyword evidence="6 11" id="KW-0812">Transmembrane</keyword>
<keyword evidence="4" id="KW-0997">Cell inner membrane</keyword>